<dbReference type="PANTHER" id="PTHR40094">
    <property type="entry name" value="ALPHA-2-MACROGLOBULIN HOMOLOG"/>
    <property type="match status" value="1"/>
</dbReference>
<dbReference type="SMART" id="SM01360">
    <property type="entry name" value="A2M"/>
    <property type="match status" value="1"/>
</dbReference>
<feature type="domain" description="Alpha-2-macroglobulin bait region" evidence="3">
    <location>
        <begin position="656"/>
        <end position="802"/>
    </location>
</feature>
<dbReference type="InterPro" id="IPR001599">
    <property type="entry name" value="Macroglobln_a2"/>
</dbReference>
<dbReference type="Pfam" id="PF00207">
    <property type="entry name" value="A2M"/>
    <property type="match status" value="1"/>
</dbReference>
<dbReference type="GO" id="GO:0004866">
    <property type="term" value="F:endopeptidase inhibitor activity"/>
    <property type="evidence" value="ECO:0007669"/>
    <property type="project" value="InterPro"/>
</dbReference>
<evidence type="ECO:0000259" key="3">
    <source>
        <dbReference type="SMART" id="SM01359"/>
    </source>
</evidence>
<dbReference type="SMART" id="SM01359">
    <property type="entry name" value="A2M_N_2"/>
    <property type="match status" value="1"/>
</dbReference>
<dbReference type="InterPro" id="IPR011625">
    <property type="entry name" value="A2M_N_BRD"/>
</dbReference>
<dbReference type="SUPFAM" id="SSF48239">
    <property type="entry name" value="Terpenoid cyclases/Protein prenyltransferases"/>
    <property type="match status" value="1"/>
</dbReference>
<comment type="similarity">
    <text evidence="1">Belongs to the protease inhibitor I39 (alpha-2-macroglobulin) family. Bacterial alpha-2-macroglobulin subfamily.</text>
</comment>
<accession>A0A3S4PGV5</accession>
<reference evidence="5 6" key="1">
    <citation type="submission" date="2018-12" db="EMBL/GenBank/DDBJ databases">
        <authorList>
            <consortium name="Pathogen Informatics"/>
        </authorList>
    </citation>
    <scope>NUCLEOTIDE SEQUENCE [LARGE SCALE GENOMIC DNA]</scope>
    <source>
        <strain evidence="5 6">NCTC10783</strain>
    </source>
</reference>
<protein>
    <submittedName>
        <fullName evidence="5">Alpha-2-macroglobulin</fullName>
    </submittedName>
</protein>
<dbReference type="PANTHER" id="PTHR40094:SF1">
    <property type="entry name" value="UBIQUITIN DOMAIN-CONTAINING PROTEIN"/>
    <property type="match status" value="1"/>
</dbReference>
<evidence type="ECO:0000256" key="2">
    <source>
        <dbReference type="SAM" id="SignalP"/>
    </source>
</evidence>
<dbReference type="Pfam" id="PF07703">
    <property type="entry name" value="A2M_BRD"/>
    <property type="match status" value="1"/>
</dbReference>
<dbReference type="Gene3D" id="2.60.40.1930">
    <property type="match status" value="1"/>
</dbReference>
<evidence type="ECO:0000259" key="4">
    <source>
        <dbReference type="SMART" id="SM01360"/>
    </source>
</evidence>
<sequence>MNRVPVKTTAMSNLRRFSRSLAVAALVLLPFAAVQAEDTVEPSGYTPMAGESFFLLADSSFATDEEARVRLEAPGRDYRRYRMEPYGGVDVRLYRIEQPLEFLKRQKNLHRVLAEGQFKGEGLSNTLAYLWDNWYRKSRRVMQRAFSYESRQQVTEAVPELKMGNAMTAPTPYDAQPQYAPIPGLPLVSQFRYPLWDAKPIEPPQDVKLAGSSSEFINVVPGNVYIPLGKLKPGLYLVEALVGKYRATTVVFVSNSVAVSKVAGDELLVWTARKHEGTPVPDTKVLWTDGLGVMSSGNTDADGLLRLKHASPERSYVIGEDREGGVFVSENFYYDSEIYDTKIYAFTDRPLYRPGDWVSLKMVGREFKDARQSQAAASAPVRLSVIDASGTVLQSLDLRFDAKSGANGRFQLPENAVAGGYELRFDYRGQTYSSAFRVAEYIKPHFEVALDLAKPDFKTAEPVKGEIVLLYPDGKPVANARLQLSLRAQQLSMVDNELQYLGQFPVELSSTELTTDGKGRAAIELPPAEKPSRYMLTIFASDGAAYRVKTSKEILIERGAARYRLSAPQRFSAAGEKVEFSYASEQPTPLKPSSYQWIRLEDRATDSGPVADGRFALTFERPGTYSVELRDDKGQLLGATGHSVSGEGVKSVPGTVEVVFDKPEYRTGEEASALITFPEPVEDALLSLERDKVEATALLSKGADWLRLEKLNPTQYRVWIPVREEFSPNLTFSVLYTKGGDYSFQNAGIKVGMPQVEIDIATDKERYEPGETVTVTLATRFAGKPVSSHLTVSVVDEMVYALQAEIAPGIDQFFYHPRRNNVRTSASLAFISYDVALPGSTSAPGRANRSERGVKVLERPRREDVDTAAWQPELVTDAQGKASFSFRMPDSLTRWRITARAIDDNGQVGQKKQFLRSEKPLYLKWSGPTRFRQGDQPDLGLFVFNQGEQPVKAELLSGPPGSQRSQTLELAKGVNYIPLAQQPLSDGDWSAELRQDGQVRDRLAVRFNLLADGWQVEQVQNLSLAAASNPLQLPADARDVRLRLADGPAAAYLGNLDDLLEYPYGGVEQTASQLLPLSIAYPALAGGEPRIRDRLRLIMQNSRLRLVQMAGPDAWFAWWGGDVDGDAFLTAYAYYADWYASRALEIQLPAEHWQRILEPYAKQATQTPLLQRALILAFARDMQLPVNTLLGGLLNDLANAGEGQARAEPLEADDGLVLGDPDSAVGLAAARVLAVDLARQLRVAVPAPLAAQAETATQRLREAGLPFTDALLASRSAVDGQQASALLQRLAPAQSTLERALALTWLQGALAQAPQGKLPQPPKDWQAQRGASGETYWQWRGRGIPSWVDLDEAPARPLPVAVSYRSAQAPSGQLPVQISRRLLRLVPGEGAFEFKVEEVGDKPLSSDELYLDEVTLNVPEDTALRYGMLELPLPPGADVERTTWGIKISGLAGDEATTLERARNEPGELFYGVPVDSLSGEQRFRHLVRFSQKGSFNLPPARYLRLYAPEQQALEAKPALAKVKVE</sequence>
<evidence type="ECO:0000256" key="1">
    <source>
        <dbReference type="ARBA" id="ARBA00010556"/>
    </source>
</evidence>
<dbReference type="Pfam" id="PF01835">
    <property type="entry name" value="MG2"/>
    <property type="match status" value="1"/>
</dbReference>
<dbReference type="Proteomes" id="UP000278078">
    <property type="component" value="Chromosome"/>
</dbReference>
<organism evidence="5 6">
    <name type="scientific">Pseudomonas fluorescens</name>
    <dbReference type="NCBI Taxonomy" id="294"/>
    <lineage>
        <taxon>Bacteria</taxon>
        <taxon>Pseudomonadati</taxon>
        <taxon>Pseudomonadota</taxon>
        <taxon>Gammaproteobacteria</taxon>
        <taxon>Pseudomonadales</taxon>
        <taxon>Pseudomonadaceae</taxon>
        <taxon>Pseudomonas</taxon>
    </lineage>
</organism>
<name>A0A3S4PGV5_PSEFL</name>
<dbReference type="InterPro" id="IPR002890">
    <property type="entry name" value="MG2"/>
</dbReference>
<keyword evidence="2" id="KW-0732">Signal</keyword>
<proteinExistence type="inferred from homology"/>
<feature type="chain" id="PRO_5018658834" evidence="2">
    <location>
        <begin position="37"/>
        <end position="1526"/>
    </location>
</feature>
<dbReference type="Gene3D" id="2.20.130.20">
    <property type="match status" value="1"/>
</dbReference>
<dbReference type="Gene3D" id="1.50.10.20">
    <property type="match status" value="1"/>
</dbReference>
<evidence type="ECO:0000313" key="5">
    <source>
        <dbReference type="EMBL" id="VEE48129.1"/>
    </source>
</evidence>
<dbReference type="InterPro" id="IPR008930">
    <property type="entry name" value="Terpenoid_cyclase/PrenylTrfase"/>
</dbReference>
<gene>
    <name evidence="5" type="ORF">NCTC10783_04036</name>
</gene>
<dbReference type="EMBL" id="LR134300">
    <property type="protein sequence ID" value="VEE48129.1"/>
    <property type="molecule type" value="Genomic_DNA"/>
</dbReference>
<dbReference type="InterPro" id="IPR051802">
    <property type="entry name" value="YfhM-like"/>
</dbReference>
<feature type="domain" description="Alpha-2-macroglobulin" evidence="4">
    <location>
        <begin position="867"/>
        <end position="957"/>
    </location>
</feature>
<evidence type="ECO:0000313" key="6">
    <source>
        <dbReference type="Proteomes" id="UP000278078"/>
    </source>
</evidence>
<dbReference type="InterPro" id="IPR047565">
    <property type="entry name" value="Alpha-macroglob_thiol-ester_cl"/>
</dbReference>
<dbReference type="SMART" id="SM01419">
    <property type="entry name" value="Thiol-ester_cl"/>
    <property type="match status" value="1"/>
</dbReference>
<feature type="signal peptide" evidence="2">
    <location>
        <begin position="1"/>
        <end position="36"/>
    </location>
</feature>